<dbReference type="InterPro" id="IPR019906">
    <property type="entry name" value="Ribosomal_uL6_bac-type"/>
</dbReference>
<name>A0A1E5Q546_9PROT</name>
<dbReference type="NCBIfam" id="TIGR03654">
    <property type="entry name" value="L6_bact"/>
    <property type="match status" value="1"/>
</dbReference>
<dbReference type="GO" id="GO:0003735">
    <property type="term" value="F:structural constituent of ribosome"/>
    <property type="evidence" value="ECO:0007669"/>
    <property type="project" value="UniProtKB-UniRule"/>
</dbReference>
<dbReference type="RefSeq" id="WP_069958856.1">
    <property type="nucleotide sequence ID" value="NZ_MCGG01000052.1"/>
</dbReference>
<dbReference type="PANTHER" id="PTHR11655">
    <property type="entry name" value="60S/50S RIBOSOMAL PROTEIN L6/L9"/>
    <property type="match status" value="1"/>
</dbReference>
<comment type="function">
    <text evidence="4 6">This protein binds to the 23S rRNA, and is important in its secondary structure. It is located near the subunit interface in the base of the L7/L12 stalk, and near the tRNA binding site of the peptidyltransferase center.</text>
</comment>
<evidence type="ECO:0000256" key="2">
    <source>
        <dbReference type="ARBA" id="ARBA00022980"/>
    </source>
</evidence>
<dbReference type="GO" id="GO:0019843">
    <property type="term" value="F:rRNA binding"/>
    <property type="evidence" value="ECO:0007669"/>
    <property type="project" value="UniProtKB-UniRule"/>
</dbReference>
<comment type="caution">
    <text evidence="8">The sequence shown here is derived from an EMBL/GenBank/DDBJ whole genome shotgun (WGS) entry which is preliminary data.</text>
</comment>
<sequence>MSRIGKNPVQIPDGVSVAMSGLVVTAKGKLGELSATLTDDVVVTINDNDVKVDPREGAPRARQMWGMSRSIINNLVEGVSQGFTKKLLISGVGYRAQIRGSDLVLALGFSHEVVVPVPQGITINCPDQTTIDISGADKQKVGQIASDIRGFRPPEPYKGKGVRYADEFVVRKEGKKK</sequence>
<feature type="domain" description="Large ribosomal subunit protein uL6 alpha-beta" evidence="7">
    <location>
        <begin position="11"/>
        <end position="82"/>
    </location>
</feature>
<dbReference type="GO" id="GO:0022625">
    <property type="term" value="C:cytosolic large ribosomal subunit"/>
    <property type="evidence" value="ECO:0007669"/>
    <property type="project" value="UniProtKB-UniRule"/>
</dbReference>
<evidence type="ECO:0000256" key="6">
    <source>
        <dbReference type="RuleBase" id="RU003870"/>
    </source>
</evidence>
<organism evidence="8 9">
    <name type="scientific">Magnetovibrio blakemorei</name>
    <dbReference type="NCBI Taxonomy" id="28181"/>
    <lineage>
        <taxon>Bacteria</taxon>
        <taxon>Pseudomonadati</taxon>
        <taxon>Pseudomonadota</taxon>
        <taxon>Alphaproteobacteria</taxon>
        <taxon>Rhodospirillales</taxon>
        <taxon>Magnetovibrionaceae</taxon>
        <taxon>Magnetovibrio</taxon>
    </lineage>
</organism>
<evidence type="ECO:0000256" key="4">
    <source>
        <dbReference type="HAMAP-Rule" id="MF_01365"/>
    </source>
</evidence>
<dbReference type="PIRSF" id="PIRSF002162">
    <property type="entry name" value="Ribosomal_L6"/>
    <property type="match status" value="1"/>
</dbReference>
<comment type="similarity">
    <text evidence="1 4 5">Belongs to the universal ribosomal protein uL6 family.</text>
</comment>
<keyword evidence="9" id="KW-1185">Reference proteome</keyword>
<dbReference type="OrthoDB" id="9805007at2"/>
<comment type="subunit">
    <text evidence="4">Part of the 50S ribosomal subunit.</text>
</comment>
<keyword evidence="3 4" id="KW-0687">Ribonucleoprotein</keyword>
<dbReference type="HAMAP" id="MF_01365_B">
    <property type="entry name" value="Ribosomal_uL6_B"/>
    <property type="match status" value="1"/>
</dbReference>
<dbReference type="EMBL" id="MCGG01000052">
    <property type="protein sequence ID" value="OEJ65397.1"/>
    <property type="molecule type" value="Genomic_DNA"/>
</dbReference>
<dbReference type="PANTHER" id="PTHR11655:SF14">
    <property type="entry name" value="LARGE RIBOSOMAL SUBUNIT PROTEIN UL6M"/>
    <property type="match status" value="1"/>
</dbReference>
<dbReference type="STRING" id="28181.BEN30_14895"/>
<dbReference type="InterPro" id="IPR036789">
    <property type="entry name" value="Ribosomal_uL6-like_a/b-dom_sf"/>
</dbReference>
<evidence type="ECO:0000313" key="8">
    <source>
        <dbReference type="EMBL" id="OEJ65397.1"/>
    </source>
</evidence>
<dbReference type="InterPro" id="IPR002358">
    <property type="entry name" value="Ribosomal_uL6_CS"/>
</dbReference>
<evidence type="ECO:0000256" key="1">
    <source>
        <dbReference type="ARBA" id="ARBA00009356"/>
    </source>
</evidence>
<dbReference type="Proteomes" id="UP000095347">
    <property type="component" value="Unassembled WGS sequence"/>
</dbReference>
<dbReference type="PRINTS" id="PR00059">
    <property type="entry name" value="RIBOSOMALL6"/>
</dbReference>
<reference evidence="9" key="1">
    <citation type="submission" date="2016-07" db="EMBL/GenBank/DDBJ databases">
        <authorList>
            <person name="Florea S."/>
            <person name="Webb J.S."/>
            <person name="Jaromczyk J."/>
            <person name="Schardl C.L."/>
        </authorList>
    </citation>
    <scope>NUCLEOTIDE SEQUENCE [LARGE SCALE GENOMIC DNA]</scope>
    <source>
        <strain evidence="9">MV-1</strain>
    </source>
</reference>
<keyword evidence="4 6" id="KW-0694">RNA-binding</keyword>
<dbReference type="InterPro" id="IPR020040">
    <property type="entry name" value="Ribosomal_uL6_a/b-dom"/>
</dbReference>
<keyword evidence="4 6" id="KW-0699">rRNA-binding</keyword>
<dbReference type="AlphaFoldDB" id="A0A1E5Q546"/>
<dbReference type="FunFam" id="3.90.930.12:FF:000001">
    <property type="entry name" value="50S ribosomal protein L6"/>
    <property type="match status" value="1"/>
</dbReference>
<dbReference type="GO" id="GO:0002181">
    <property type="term" value="P:cytoplasmic translation"/>
    <property type="evidence" value="ECO:0007669"/>
    <property type="project" value="TreeGrafter"/>
</dbReference>
<dbReference type="Gene3D" id="3.90.930.12">
    <property type="entry name" value="Ribosomal protein L6, alpha-beta domain"/>
    <property type="match status" value="2"/>
</dbReference>
<dbReference type="Pfam" id="PF00347">
    <property type="entry name" value="Ribosomal_L6"/>
    <property type="match status" value="2"/>
</dbReference>
<gene>
    <name evidence="4" type="primary">rplF</name>
    <name evidence="8" type="ORF">BEN30_14895</name>
</gene>
<evidence type="ECO:0000259" key="7">
    <source>
        <dbReference type="Pfam" id="PF00347"/>
    </source>
</evidence>
<proteinExistence type="inferred from homology"/>
<dbReference type="InterPro" id="IPR000702">
    <property type="entry name" value="Ribosomal_uL6-like"/>
</dbReference>
<dbReference type="PROSITE" id="PS00525">
    <property type="entry name" value="RIBOSOMAL_L6_1"/>
    <property type="match status" value="1"/>
</dbReference>
<accession>A0A1E5Q546</accession>
<evidence type="ECO:0000256" key="3">
    <source>
        <dbReference type="ARBA" id="ARBA00023274"/>
    </source>
</evidence>
<dbReference type="SUPFAM" id="SSF56053">
    <property type="entry name" value="Ribosomal protein L6"/>
    <property type="match status" value="2"/>
</dbReference>
<evidence type="ECO:0000256" key="5">
    <source>
        <dbReference type="RuleBase" id="RU003869"/>
    </source>
</evidence>
<protein>
    <recommendedName>
        <fullName evidence="4">Large ribosomal subunit protein uL6</fullName>
    </recommendedName>
</protein>
<keyword evidence="2 4" id="KW-0689">Ribosomal protein</keyword>
<feature type="domain" description="Large ribosomal subunit protein uL6 alpha-beta" evidence="7">
    <location>
        <begin position="91"/>
        <end position="164"/>
    </location>
</feature>
<evidence type="ECO:0000313" key="9">
    <source>
        <dbReference type="Proteomes" id="UP000095347"/>
    </source>
</evidence>